<comment type="caution">
    <text evidence="4">The sequence shown here is derived from an EMBL/GenBank/DDBJ whole genome shotgun (WGS) entry which is preliminary data.</text>
</comment>
<proteinExistence type="predicted"/>
<dbReference type="PROSITE" id="PS50977">
    <property type="entry name" value="HTH_TETR_2"/>
    <property type="match status" value="1"/>
</dbReference>
<dbReference type="OrthoDB" id="9810250at2"/>
<evidence type="ECO:0000313" key="5">
    <source>
        <dbReference type="Proteomes" id="UP000216411"/>
    </source>
</evidence>
<dbReference type="Gene3D" id="1.10.357.10">
    <property type="entry name" value="Tetracycline Repressor, domain 2"/>
    <property type="match status" value="1"/>
</dbReference>
<dbReference type="EMBL" id="NOKA02000027">
    <property type="protein sequence ID" value="RDY30850.1"/>
    <property type="molecule type" value="Genomic_DNA"/>
</dbReference>
<organism evidence="4 5">
    <name type="scientific">Lachnotalea glycerini</name>
    <dbReference type="NCBI Taxonomy" id="1763509"/>
    <lineage>
        <taxon>Bacteria</taxon>
        <taxon>Bacillati</taxon>
        <taxon>Bacillota</taxon>
        <taxon>Clostridia</taxon>
        <taxon>Lachnospirales</taxon>
        <taxon>Lachnospiraceae</taxon>
        <taxon>Lachnotalea</taxon>
    </lineage>
</organism>
<evidence type="ECO:0000256" key="2">
    <source>
        <dbReference type="PROSITE-ProRule" id="PRU00335"/>
    </source>
</evidence>
<accession>A0A371JDL1</accession>
<name>A0A371JDL1_9FIRM</name>
<reference evidence="4 5" key="1">
    <citation type="journal article" date="2017" name="Genome Announc.">
        <title>Draft Genome Sequence of a Sporulating and Motile Strain of Lachnotalea glycerini Isolated from Water in Quebec City, Canada.</title>
        <authorList>
            <person name="Maheux A.F."/>
            <person name="Boudreau D.K."/>
            <person name="Berube E."/>
            <person name="Boissinot M."/>
            <person name="Raymond F."/>
            <person name="Brodeur S."/>
            <person name="Corbeil J."/>
            <person name="Isabel S."/>
            <person name="Omar R.F."/>
            <person name="Bergeron M.G."/>
        </authorList>
    </citation>
    <scope>NUCLEOTIDE SEQUENCE [LARGE SCALE GENOMIC DNA]</scope>
    <source>
        <strain evidence="4 5">CCRI-19302</strain>
    </source>
</reference>
<dbReference type="InterPro" id="IPR001647">
    <property type="entry name" value="HTH_TetR"/>
</dbReference>
<gene>
    <name evidence="4" type="ORF">CG710_012760</name>
</gene>
<evidence type="ECO:0000256" key="1">
    <source>
        <dbReference type="ARBA" id="ARBA00023125"/>
    </source>
</evidence>
<keyword evidence="1 2" id="KW-0238">DNA-binding</keyword>
<keyword evidence="5" id="KW-1185">Reference proteome</keyword>
<dbReference type="PANTHER" id="PTHR43479:SF11">
    <property type="entry name" value="ACREF_ENVCD OPERON REPRESSOR-RELATED"/>
    <property type="match status" value="1"/>
</dbReference>
<dbReference type="SUPFAM" id="SSF46689">
    <property type="entry name" value="Homeodomain-like"/>
    <property type="match status" value="1"/>
</dbReference>
<dbReference type="PANTHER" id="PTHR43479">
    <property type="entry name" value="ACREF/ENVCD OPERON REPRESSOR-RELATED"/>
    <property type="match status" value="1"/>
</dbReference>
<dbReference type="InterPro" id="IPR009057">
    <property type="entry name" value="Homeodomain-like_sf"/>
</dbReference>
<dbReference type="InterPro" id="IPR050624">
    <property type="entry name" value="HTH-type_Tx_Regulator"/>
</dbReference>
<feature type="DNA-binding region" description="H-T-H motif" evidence="2">
    <location>
        <begin position="38"/>
        <end position="57"/>
    </location>
</feature>
<dbReference type="GO" id="GO:0003677">
    <property type="term" value="F:DNA binding"/>
    <property type="evidence" value="ECO:0007669"/>
    <property type="project" value="UniProtKB-UniRule"/>
</dbReference>
<dbReference type="Proteomes" id="UP000216411">
    <property type="component" value="Unassembled WGS sequence"/>
</dbReference>
<dbReference type="AlphaFoldDB" id="A0A371JDL1"/>
<protein>
    <submittedName>
        <fullName evidence="4">TetR/AcrR family transcriptional regulator</fullName>
    </submittedName>
</protein>
<evidence type="ECO:0000313" key="4">
    <source>
        <dbReference type="EMBL" id="RDY30850.1"/>
    </source>
</evidence>
<sequence length="195" mass="23046">MCVTMYKKQTSLIAIQSQKWIAASLIHLLEAYSFSEITVTQICQEASLVRKTFYRNFDTKEDIIHYILDQLFETFRSKFNIEESASYEIFYHYYEFWAQEKQLLTFLHRDDLFYLLTKKYMEYADSVHMYFIKENIGAQTGLEPYVIHFIAGGMVSILEHWLELGFNESIYNLTKLTETLLLSANAYLNASSLPR</sequence>
<evidence type="ECO:0000259" key="3">
    <source>
        <dbReference type="PROSITE" id="PS50977"/>
    </source>
</evidence>
<feature type="domain" description="HTH tetR-type" evidence="3">
    <location>
        <begin position="15"/>
        <end position="75"/>
    </location>
</feature>